<evidence type="ECO:0000313" key="4">
    <source>
        <dbReference type="EMBL" id="GHD19409.1"/>
    </source>
</evidence>
<dbReference type="PANTHER" id="PTHR10996:SF178">
    <property type="entry name" value="2-HYDROXYACID DEHYDROGENASE YGL185C-RELATED"/>
    <property type="match status" value="1"/>
</dbReference>
<sequence>MSATKTPDVRQGTFKVIIIDLVGLKLTDGSRPDHSEVAQFVEQHGGIFHEGGVAERDLPNDGNIHFFYLPHLSEADEILAETGAGQYDAVIAAATAIPAASKFALGGVRIGTGTGNMGSASWGGSNGEGGEAPLMNTPGINARATAQMAFKALLRVLPDLPVEALHKLVVDGAFDTGKDLVRFPTEKLEGKRFAILGFGNIGQEVAALAKAFGMDVVVYARPHHQDRIGRSGYRYAATPSAAASGADVISVHLGLGRLDPATNTFANAGLIDREVLSALNDGAVLINYDRGELVDVPALGKAFSGGKLRHAAIDADIFKGPDGPNGPMVPYLSLLPEHGEKLALLPHAAADTDHPTRVAGAEQAINQIMDAIRNRKVANLKGDLPNGYVEQGAPSGSGDAPLVARLQDISAALAGLVHALATQSDPEHQSRIVEEHRALIECLDLERYAAVSAHPAA</sequence>
<evidence type="ECO:0000313" key="5">
    <source>
        <dbReference type="Proteomes" id="UP000630142"/>
    </source>
</evidence>
<proteinExistence type="predicted"/>
<dbReference type="GO" id="GO:0005829">
    <property type="term" value="C:cytosol"/>
    <property type="evidence" value="ECO:0007669"/>
    <property type="project" value="TreeGrafter"/>
</dbReference>
<dbReference type="Proteomes" id="UP000630142">
    <property type="component" value="Unassembled WGS sequence"/>
</dbReference>
<evidence type="ECO:0000256" key="2">
    <source>
        <dbReference type="ARBA" id="ARBA00023027"/>
    </source>
</evidence>
<keyword evidence="1" id="KW-0560">Oxidoreductase</keyword>
<organism evidence="4 5">
    <name type="scientific">Tianweitania populi</name>
    <dbReference type="NCBI Taxonomy" id="1607949"/>
    <lineage>
        <taxon>Bacteria</taxon>
        <taxon>Pseudomonadati</taxon>
        <taxon>Pseudomonadota</taxon>
        <taxon>Alphaproteobacteria</taxon>
        <taxon>Hyphomicrobiales</taxon>
        <taxon>Phyllobacteriaceae</taxon>
        <taxon>Tianweitania</taxon>
    </lineage>
</organism>
<dbReference type="GO" id="GO:0030267">
    <property type="term" value="F:glyoxylate reductase (NADPH) activity"/>
    <property type="evidence" value="ECO:0007669"/>
    <property type="project" value="TreeGrafter"/>
</dbReference>
<dbReference type="AlphaFoldDB" id="A0A8J3GLQ0"/>
<keyword evidence="2" id="KW-0520">NAD</keyword>
<dbReference type="EMBL" id="BMZQ01000002">
    <property type="protein sequence ID" value="GHD19409.1"/>
    <property type="molecule type" value="Genomic_DNA"/>
</dbReference>
<comment type="caution">
    <text evidence="4">The sequence shown here is derived from an EMBL/GenBank/DDBJ whole genome shotgun (WGS) entry which is preliminary data.</text>
</comment>
<feature type="domain" description="D-isomer specific 2-hydroxyacid dehydrogenase NAD-binding" evidence="3">
    <location>
        <begin position="168"/>
        <end position="315"/>
    </location>
</feature>
<name>A0A8J3GLQ0_9HYPH</name>
<dbReference type="Pfam" id="PF02826">
    <property type="entry name" value="2-Hacid_dh_C"/>
    <property type="match status" value="1"/>
</dbReference>
<dbReference type="InterPro" id="IPR006140">
    <property type="entry name" value="D-isomer_DH_NAD-bd"/>
</dbReference>
<evidence type="ECO:0000256" key="1">
    <source>
        <dbReference type="ARBA" id="ARBA00023002"/>
    </source>
</evidence>
<reference evidence="4" key="1">
    <citation type="journal article" date="2014" name="Int. J. Syst. Evol. Microbiol.">
        <title>Complete genome sequence of Corynebacterium casei LMG S-19264T (=DSM 44701T), isolated from a smear-ripened cheese.</title>
        <authorList>
            <consortium name="US DOE Joint Genome Institute (JGI-PGF)"/>
            <person name="Walter F."/>
            <person name="Albersmeier A."/>
            <person name="Kalinowski J."/>
            <person name="Ruckert C."/>
        </authorList>
    </citation>
    <scope>NUCLEOTIDE SEQUENCE</scope>
    <source>
        <strain evidence="4">KCTC 42249</strain>
    </source>
</reference>
<dbReference type="GO" id="GO:0016618">
    <property type="term" value="F:hydroxypyruvate reductase [NAD(P)H] activity"/>
    <property type="evidence" value="ECO:0007669"/>
    <property type="project" value="TreeGrafter"/>
</dbReference>
<dbReference type="InterPro" id="IPR050223">
    <property type="entry name" value="D-isomer_2-hydroxyacid_DH"/>
</dbReference>
<dbReference type="SUPFAM" id="SSF51735">
    <property type="entry name" value="NAD(P)-binding Rossmann-fold domains"/>
    <property type="match status" value="1"/>
</dbReference>
<protein>
    <recommendedName>
        <fullName evidence="3">D-isomer specific 2-hydroxyacid dehydrogenase NAD-binding domain-containing protein</fullName>
    </recommendedName>
</protein>
<dbReference type="PANTHER" id="PTHR10996">
    <property type="entry name" value="2-HYDROXYACID DEHYDROGENASE-RELATED"/>
    <property type="match status" value="1"/>
</dbReference>
<reference evidence="4" key="2">
    <citation type="submission" date="2020-09" db="EMBL/GenBank/DDBJ databases">
        <authorList>
            <person name="Sun Q."/>
            <person name="Kim S."/>
        </authorList>
    </citation>
    <scope>NUCLEOTIDE SEQUENCE</scope>
    <source>
        <strain evidence="4">KCTC 42249</strain>
    </source>
</reference>
<dbReference type="GO" id="GO:0051287">
    <property type="term" value="F:NAD binding"/>
    <property type="evidence" value="ECO:0007669"/>
    <property type="project" value="InterPro"/>
</dbReference>
<dbReference type="InterPro" id="IPR036291">
    <property type="entry name" value="NAD(P)-bd_dom_sf"/>
</dbReference>
<dbReference type="RefSeq" id="WP_189505434.1">
    <property type="nucleotide sequence ID" value="NZ_BMZQ01000002.1"/>
</dbReference>
<keyword evidence="5" id="KW-1185">Reference proteome</keyword>
<evidence type="ECO:0000259" key="3">
    <source>
        <dbReference type="Pfam" id="PF02826"/>
    </source>
</evidence>
<dbReference type="Gene3D" id="3.40.50.720">
    <property type="entry name" value="NAD(P)-binding Rossmann-like Domain"/>
    <property type="match status" value="2"/>
</dbReference>
<accession>A0A8J3GLQ0</accession>
<gene>
    <name evidence="4" type="ORF">GCM10016234_31030</name>
</gene>